<dbReference type="EMBL" id="JAAZSR010000024">
    <property type="protein sequence ID" value="NKX49568.1"/>
    <property type="molecule type" value="Genomic_DNA"/>
</dbReference>
<dbReference type="SUPFAM" id="SSF74731">
    <property type="entry name" value="Ribosomal protein L20"/>
    <property type="match status" value="1"/>
</dbReference>
<evidence type="ECO:0000256" key="1">
    <source>
        <dbReference type="ARBA" id="ARBA00007698"/>
    </source>
</evidence>
<dbReference type="InterPro" id="IPR005813">
    <property type="entry name" value="Ribosomal_bL20"/>
</dbReference>
<evidence type="ECO:0000313" key="11">
    <source>
        <dbReference type="Proteomes" id="UP000523795"/>
    </source>
</evidence>
<evidence type="ECO:0000256" key="8">
    <source>
        <dbReference type="HAMAP-Rule" id="MF_00382"/>
    </source>
</evidence>
<dbReference type="GO" id="GO:0005840">
    <property type="term" value="C:ribosome"/>
    <property type="evidence" value="ECO:0007669"/>
    <property type="project" value="UniProtKB-KW"/>
</dbReference>
<evidence type="ECO:0000256" key="2">
    <source>
        <dbReference type="ARBA" id="ARBA00022730"/>
    </source>
</evidence>
<dbReference type="HAMAP" id="MF_00382">
    <property type="entry name" value="Ribosomal_bL20"/>
    <property type="match status" value="1"/>
</dbReference>
<comment type="caution">
    <text evidence="10">The sequence shown here is derived from an EMBL/GenBank/DDBJ whole genome shotgun (WGS) entry which is preliminary data.</text>
</comment>
<dbReference type="CDD" id="cd07026">
    <property type="entry name" value="Ribosomal_L20"/>
    <property type="match status" value="1"/>
</dbReference>
<evidence type="ECO:0000256" key="4">
    <source>
        <dbReference type="ARBA" id="ARBA00022980"/>
    </source>
</evidence>
<dbReference type="Proteomes" id="UP000523795">
    <property type="component" value="Unassembled WGS sequence"/>
</dbReference>
<organism evidence="10 11">
    <name type="scientific">Arthrobacter deserti</name>
    <dbReference type="NCBI Taxonomy" id="1742687"/>
    <lineage>
        <taxon>Bacteria</taxon>
        <taxon>Bacillati</taxon>
        <taxon>Actinomycetota</taxon>
        <taxon>Actinomycetes</taxon>
        <taxon>Micrococcales</taxon>
        <taxon>Micrococcaceae</taxon>
        <taxon>Arthrobacter</taxon>
    </lineage>
</organism>
<gene>
    <name evidence="8 10" type="primary">rplT</name>
    <name evidence="10" type="ORF">HER39_03025</name>
</gene>
<evidence type="ECO:0000256" key="7">
    <source>
        <dbReference type="ARBA" id="ARBA00035172"/>
    </source>
</evidence>
<comment type="similarity">
    <text evidence="1 8 9">Belongs to the bacterial ribosomal protein bL20 family.</text>
</comment>
<dbReference type="PROSITE" id="PS00937">
    <property type="entry name" value="RIBOSOMAL_L20"/>
    <property type="match status" value="1"/>
</dbReference>
<dbReference type="InterPro" id="IPR049946">
    <property type="entry name" value="RIBOSOMAL_L20_CS"/>
</dbReference>
<keyword evidence="4 8" id="KW-0689">Ribosomal protein</keyword>
<dbReference type="Gene3D" id="6.10.160.10">
    <property type="match status" value="1"/>
</dbReference>
<keyword evidence="5 8" id="KW-0687">Ribonucleoprotein</keyword>
<keyword evidence="3 8" id="KW-0694">RNA-binding</keyword>
<evidence type="ECO:0000256" key="6">
    <source>
        <dbReference type="ARBA" id="ARBA00024775"/>
    </source>
</evidence>
<dbReference type="Gene3D" id="1.10.1900.20">
    <property type="entry name" value="Ribosomal protein L20"/>
    <property type="match status" value="1"/>
</dbReference>
<sequence>MARVKRADNAHKKRRVILERASGYRGQRSRLYRKAKEQLLHSFVYSYGDRRKRKGNFRRLWIQRINAASRANGLTYNRLIQGLKAAEIQVDRRMLAELAVSDATAFTALVQIAKNALPADTSAPAAAVQAAPAASAQAAAPAGAVRAVSGEEAPEGFAIKGNQSKKYHVPGSTWYEQTVAEYWFDSVESAKAAGFEPAGGEARQKIAE</sequence>
<protein>
    <recommendedName>
        <fullName evidence="7 8">Large ribosomal subunit protein bL20</fullName>
    </recommendedName>
</protein>
<name>A0ABX1JJS1_9MICC</name>
<dbReference type="NCBIfam" id="TIGR01032">
    <property type="entry name" value="rplT_bact"/>
    <property type="match status" value="1"/>
</dbReference>
<evidence type="ECO:0000256" key="3">
    <source>
        <dbReference type="ARBA" id="ARBA00022884"/>
    </source>
</evidence>
<keyword evidence="2 8" id="KW-0699">rRNA-binding</keyword>
<accession>A0ABX1JJS1</accession>
<dbReference type="PANTHER" id="PTHR10986">
    <property type="entry name" value="39S RIBOSOMAL PROTEIN L20"/>
    <property type="match status" value="1"/>
</dbReference>
<evidence type="ECO:0000313" key="10">
    <source>
        <dbReference type="EMBL" id="NKX49568.1"/>
    </source>
</evidence>
<keyword evidence="11" id="KW-1185">Reference proteome</keyword>
<evidence type="ECO:0000256" key="9">
    <source>
        <dbReference type="RuleBase" id="RU000560"/>
    </source>
</evidence>
<proteinExistence type="inferred from homology"/>
<reference evidence="10 11" key="1">
    <citation type="submission" date="2020-04" db="EMBL/GenBank/DDBJ databases">
        <authorList>
            <person name="Liu S."/>
        </authorList>
    </citation>
    <scope>NUCLEOTIDE SEQUENCE [LARGE SCALE GENOMIC DNA]</scope>
    <source>
        <strain evidence="10 11">CGMCC 1.15091</strain>
    </source>
</reference>
<dbReference type="PRINTS" id="PR00062">
    <property type="entry name" value="RIBOSOMALL20"/>
</dbReference>
<dbReference type="Pfam" id="PF00453">
    <property type="entry name" value="Ribosomal_L20"/>
    <property type="match status" value="1"/>
</dbReference>
<dbReference type="InterPro" id="IPR035566">
    <property type="entry name" value="Ribosomal_protein_bL20_C"/>
</dbReference>
<comment type="function">
    <text evidence="6 8 9">Binds directly to 23S ribosomal RNA and is necessary for the in vitro assembly process of the 50S ribosomal subunit. It is not involved in the protein synthesizing functions of that subunit.</text>
</comment>
<evidence type="ECO:0000256" key="5">
    <source>
        <dbReference type="ARBA" id="ARBA00023274"/>
    </source>
</evidence>